<protein>
    <submittedName>
        <fullName evidence="9">Carbohydrate ABC transporter permease</fullName>
    </submittedName>
</protein>
<gene>
    <name evidence="9" type="ORF">IAA06_05190</name>
</gene>
<feature type="domain" description="ABC transmembrane type-1" evidence="8">
    <location>
        <begin position="72"/>
        <end position="263"/>
    </location>
</feature>
<comment type="similarity">
    <text evidence="7">Belongs to the binding-protein-dependent transport system permease family.</text>
</comment>
<dbReference type="GO" id="GO:0055085">
    <property type="term" value="P:transmembrane transport"/>
    <property type="evidence" value="ECO:0007669"/>
    <property type="project" value="InterPro"/>
</dbReference>
<dbReference type="AlphaFoldDB" id="A0A9D2LS00"/>
<keyword evidence="5 7" id="KW-1133">Transmembrane helix</keyword>
<dbReference type="Gene3D" id="1.10.3720.10">
    <property type="entry name" value="MetI-like"/>
    <property type="match status" value="1"/>
</dbReference>
<feature type="transmembrane region" description="Helical" evidence="7">
    <location>
        <begin position="12"/>
        <end position="31"/>
    </location>
</feature>
<reference evidence="9" key="2">
    <citation type="submission" date="2021-04" db="EMBL/GenBank/DDBJ databases">
        <authorList>
            <person name="Gilroy R."/>
        </authorList>
    </citation>
    <scope>NUCLEOTIDE SEQUENCE</scope>
    <source>
        <strain evidence="9">ChiSjej1B19-5720</strain>
    </source>
</reference>
<dbReference type="Proteomes" id="UP000823842">
    <property type="component" value="Unassembled WGS sequence"/>
</dbReference>
<evidence type="ECO:0000256" key="4">
    <source>
        <dbReference type="ARBA" id="ARBA00022692"/>
    </source>
</evidence>
<feature type="transmembrane region" description="Helical" evidence="7">
    <location>
        <begin position="242"/>
        <end position="263"/>
    </location>
</feature>
<dbReference type="InterPro" id="IPR000515">
    <property type="entry name" value="MetI-like"/>
</dbReference>
<name>A0A9D2LS00_9FIRM</name>
<evidence type="ECO:0000313" key="9">
    <source>
        <dbReference type="EMBL" id="HJB28175.1"/>
    </source>
</evidence>
<evidence type="ECO:0000256" key="6">
    <source>
        <dbReference type="ARBA" id="ARBA00023136"/>
    </source>
</evidence>
<accession>A0A9D2LS00</accession>
<dbReference type="Pfam" id="PF00528">
    <property type="entry name" value="BPD_transp_1"/>
    <property type="match status" value="1"/>
</dbReference>
<feature type="transmembrane region" description="Helical" evidence="7">
    <location>
        <begin position="76"/>
        <end position="98"/>
    </location>
</feature>
<keyword evidence="6 7" id="KW-0472">Membrane</keyword>
<evidence type="ECO:0000259" key="8">
    <source>
        <dbReference type="PROSITE" id="PS50928"/>
    </source>
</evidence>
<dbReference type="InterPro" id="IPR035906">
    <property type="entry name" value="MetI-like_sf"/>
</dbReference>
<dbReference type="PANTHER" id="PTHR43744:SF12">
    <property type="entry name" value="ABC TRANSPORTER PERMEASE PROTEIN MG189-RELATED"/>
    <property type="match status" value="1"/>
</dbReference>
<keyword evidence="3" id="KW-1003">Cell membrane</keyword>
<evidence type="ECO:0000256" key="1">
    <source>
        <dbReference type="ARBA" id="ARBA00004651"/>
    </source>
</evidence>
<organism evidence="9 10">
    <name type="scientific">Candidatus Blautia faecavium</name>
    <dbReference type="NCBI Taxonomy" id="2838487"/>
    <lineage>
        <taxon>Bacteria</taxon>
        <taxon>Bacillati</taxon>
        <taxon>Bacillota</taxon>
        <taxon>Clostridia</taxon>
        <taxon>Lachnospirales</taxon>
        <taxon>Lachnospiraceae</taxon>
        <taxon>Blautia</taxon>
    </lineage>
</organism>
<dbReference type="EMBL" id="DWYZ01000100">
    <property type="protein sequence ID" value="HJB28175.1"/>
    <property type="molecule type" value="Genomic_DNA"/>
</dbReference>
<proteinExistence type="inferred from homology"/>
<keyword evidence="2 7" id="KW-0813">Transport</keyword>
<dbReference type="PANTHER" id="PTHR43744">
    <property type="entry name" value="ABC TRANSPORTER PERMEASE PROTEIN MG189-RELATED-RELATED"/>
    <property type="match status" value="1"/>
</dbReference>
<feature type="transmembrane region" description="Helical" evidence="7">
    <location>
        <begin position="136"/>
        <end position="156"/>
    </location>
</feature>
<dbReference type="SUPFAM" id="SSF161098">
    <property type="entry name" value="MetI-like"/>
    <property type="match status" value="1"/>
</dbReference>
<evidence type="ECO:0000313" key="10">
    <source>
        <dbReference type="Proteomes" id="UP000823842"/>
    </source>
</evidence>
<sequence length="278" mass="31068">MPGKKIKASRVIMYILLIFGAFISLFPFYWLTVMATNESAAFMRYPPVLTFGGRFMENVQNLLNTVDFATALGNTVIVSLVRTFGGVFFCSMAAFYFAKFKFPGRRILFAFCMLTMMIPPQLNMIPQLIIMNKIGWLSTLKALIVPNLIPAFGVYWMNQYCTGAIHDDLINSAKIDGCSTFGLYIHVGLPIITPGSAFLCIYIFMESWNDYLWPLIVTNDAKKNTLQLALAQLQGAYNSTDYGMVMCGVLLATLPLFVVFLLFSRQFMADVAAGAVKD</sequence>
<evidence type="ECO:0000256" key="2">
    <source>
        <dbReference type="ARBA" id="ARBA00022448"/>
    </source>
</evidence>
<feature type="transmembrane region" description="Helical" evidence="7">
    <location>
        <begin position="181"/>
        <end position="205"/>
    </location>
</feature>
<dbReference type="GO" id="GO:0005886">
    <property type="term" value="C:plasma membrane"/>
    <property type="evidence" value="ECO:0007669"/>
    <property type="project" value="UniProtKB-SubCell"/>
</dbReference>
<evidence type="ECO:0000256" key="5">
    <source>
        <dbReference type="ARBA" id="ARBA00022989"/>
    </source>
</evidence>
<evidence type="ECO:0000256" key="3">
    <source>
        <dbReference type="ARBA" id="ARBA00022475"/>
    </source>
</evidence>
<evidence type="ECO:0000256" key="7">
    <source>
        <dbReference type="RuleBase" id="RU363032"/>
    </source>
</evidence>
<dbReference type="PROSITE" id="PS50928">
    <property type="entry name" value="ABC_TM1"/>
    <property type="match status" value="1"/>
</dbReference>
<comment type="subcellular location">
    <subcellularLocation>
        <location evidence="1 7">Cell membrane</location>
        <topology evidence="1 7">Multi-pass membrane protein</topology>
    </subcellularLocation>
</comment>
<feature type="transmembrane region" description="Helical" evidence="7">
    <location>
        <begin position="107"/>
        <end position="130"/>
    </location>
</feature>
<reference evidence="9" key="1">
    <citation type="journal article" date="2021" name="PeerJ">
        <title>Extensive microbial diversity within the chicken gut microbiome revealed by metagenomics and culture.</title>
        <authorList>
            <person name="Gilroy R."/>
            <person name="Ravi A."/>
            <person name="Getino M."/>
            <person name="Pursley I."/>
            <person name="Horton D.L."/>
            <person name="Alikhan N.F."/>
            <person name="Baker D."/>
            <person name="Gharbi K."/>
            <person name="Hall N."/>
            <person name="Watson M."/>
            <person name="Adriaenssens E.M."/>
            <person name="Foster-Nyarko E."/>
            <person name="Jarju S."/>
            <person name="Secka A."/>
            <person name="Antonio M."/>
            <person name="Oren A."/>
            <person name="Chaudhuri R.R."/>
            <person name="La Ragione R."/>
            <person name="Hildebrand F."/>
            <person name="Pallen M.J."/>
        </authorList>
    </citation>
    <scope>NUCLEOTIDE SEQUENCE</scope>
    <source>
        <strain evidence="9">ChiSjej1B19-5720</strain>
    </source>
</reference>
<comment type="caution">
    <text evidence="9">The sequence shown here is derived from an EMBL/GenBank/DDBJ whole genome shotgun (WGS) entry which is preliminary data.</text>
</comment>
<keyword evidence="4 7" id="KW-0812">Transmembrane</keyword>